<sequence length="598" mass="64900">MTDQTFTSRPGSDIGSVVSFPIGAGSPERIAARMEMEPAPNGMSGEYSLNADGIYKLQPGEDEDLVPVRICSPLIVKGMCRRQKSGGWGRVVAIEDPDGNWHEVILDARDISKKSAAALGPLFDHGLELAPVEKAAQSVADLIATWRPAARYLRSDRLGWADKNFETFTLGDGRVLGNGLVVTDTVSDDVAAAMQARGSLESWRAAVAEPCIGNPLMILALSHAFTGPLLSMLGRDGGGFHLRGVSSRGKSTLLGVAASVWGAPNFVQSWRGTDNGIEGIAAACNDSLLVLDELHQVDPRVAGEIVYMLANGRGKMRSAANGRAQRTRRWTVPVLSSGELSLEEHMASGGRTMYAGQDIRLIDLAADERLHGAFDCLHHEADARAFAKLMIQAGQENYGVAGPAFVERLIKNRTKLEDFSRLVDGFCRLWGKKADLPPDGQVQRVMERFAFAALAGETATTFDLTGWHRGTALSAAFELFRIWLDARDGATRAEIDKAVERTRAYISTNLERFAVVGAGMGEPLDGWRDEGWIYITPDCWRGIHQGRDAVEMARIHKDAGHLKTQKGDGLQFKMGREVPGRPRVYAVRATEFAATSGD</sequence>
<protein>
    <submittedName>
        <fullName evidence="3">DUF927 domain-containing protein</fullName>
    </submittedName>
</protein>
<proteinExistence type="predicted"/>
<organism evidence="3 4">
    <name type="scientific">Pukyongiella litopenaei</name>
    <dbReference type="NCBI Taxonomy" id="2605946"/>
    <lineage>
        <taxon>Bacteria</taxon>
        <taxon>Pseudomonadati</taxon>
        <taxon>Pseudomonadota</taxon>
        <taxon>Alphaproteobacteria</taxon>
        <taxon>Rhodobacterales</taxon>
        <taxon>Paracoccaceae</taxon>
        <taxon>Pukyongiella</taxon>
    </lineage>
</organism>
<evidence type="ECO:0000313" key="3">
    <source>
        <dbReference type="EMBL" id="AVO37315.1"/>
    </source>
</evidence>
<keyword evidence="4" id="KW-1185">Reference proteome</keyword>
<name>A0A2S0MN62_9RHOB</name>
<dbReference type="RefSeq" id="WP_106471627.1">
    <property type="nucleotide sequence ID" value="NZ_CP027665.1"/>
</dbReference>
<gene>
    <name evidence="3" type="ORF">C6Y53_06045</name>
</gene>
<accession>A0A2S0MN62</accession>
<feature type="region of interest" description="Disordered" evidence="1">
    <location>
        <begin position="1"/>
        <end position="20"/>
    </location>
</feature>
<dbReference type="KEGG" id="thas:C6Y53_06045"/>
<feature type="domain" description="DUF927" evidence="2">
    <location>
        <begin position="48"/>
        <end position="328"/>
    </location>
</feature>
<evidence type="ECO:0000313" key="4">
    <source>
        <dbReference type="Proteomes" id="UP000237655"/>
    </source>
</evidence>
<dbReference type="EMBL" id="CP027665">
    <property type="protein sequence ID" value="AVO37315.1"/>
    <property type="molecule type" value="Genomic_DNA"/>
</dbReference>
<dbReference type="AlphaFoldDB" id="A0A2S0MN62"/>
<evidence type="ECO:0000259" key="2">
    <source>
        <dbReference type="Pfam" id="PF06048"/>
    </source>
</evidence>
<dbReference type="Proteomes" id="UP000237655">
    <property type="component" value="Chromosome"/>
</dbReference>
<reference evidence="4" key="1">
    <citation type="submission" date="2018-03" db="EMBL/GenBank/DDBJ databases">
        <title>Genomic analysis of the strain SH-1 isolated from shrimp intestine.</title>
        <authorList>
            <person name="Kim Y.-S."/>
            <person name="Kim S.-E."/>
            <person name="Kim K.-H."/>
        </authorList>
    </citation>
    <scope>NUCLEOTIDE SEQUENCE [LARGE SCALE GENOMIC DNA]</scope>
    <source>
        <strain evidence="4">SH-1</strain>
    </source>
</reference>
<dbReference type="Pfam" id="PF06048">
    <property type="entry name" value="DUF927"/>
    <property type="match status" value="1"/>
</dbReference>
<feature type="compositionally biased region" description="Polar residues" evidence="1">
    <location>
        <begin position="1"/>
        <end position="10"/>
    </location>
</feature>
<evidence type="ECO:0000256" key="1">
    <source>
        <dbReference type="SAM" id="MobiDB-lite"/>
    </source>
</evidence>
<dbReference type="InterPro" id="IPR009270">
    <property type="entry name" value="DUF927"/>
</dbReference>